<dbReference type="InterPro" id="IPR019405">
    <property type="entry name" value="Lactonase_7-beta_prop"/>
</dbReference>
<comment type="caution">
    <text evidence="3">The sequence shown here is derived from an EMBL/GenBank/DDBJ whole genome shotgun (WGS) entry which is preliminary data.</text>
</comment>
<name>A0ABT5TH93_9RHOB</name>
<gene>
    <name evidence="3" type="ORF">PUT78_19655</name>
</gene>
<dbReference type="PANTHER" id="PTHR30344:SF1">
    <property type="entry name" value="6-PHOSPHOGLUCONOLACTONASE"/>
    <property type="match status" value="1"/>
</dbReference>
<dbReference type="SUPFAM" id="SSF75011">
    <property type="entry name" value="3-carboxy-cis,cis-mucoante lactonizing enzyme"/>
    <property type="match status" value="1"/>
</dbReference>
<dbReference type="InterPro" id="IPR015943">
    <property type="entry name" value="WD40/YVTN_repeat-like_dom_sf"/>
</dbReference>
<evidence type="ECO:0000256" key="1">
    <source>
        <dbReference type="ARBA" id="ARBA00005564"/>
    </source>
</evidence>
<sequence length="341" mass="36331">MERAAESLLTARGDLVLVALAGQAAIALCILDPATGSLETIDEQPLPGAEGACRGVPMAASADGERIYLAWRGDKFRLFSFALDRAARRLNCLGSTHLPASMCYLTLSSCGQSILTSSNTGSVIAVCPIDDNGCAGDPILTQKAFKAHCVMPAPNGLVYATSLRGDFVQCYRFDAIRGYLEMLSRLNLLAGSGPRHIRFTSDGTRAYLLSEFKGLLTCLNVDGRTGALSVRQSVTLLSEADTAWAAELRLAADETQLYASERTTSQIFTYSLDAEGEMRLGGIVAGPDCPSAFGLSRTGKHLIALGEKSGEVWTYRIGRDGQPNVTSRLKIGAVPSWVLAL</sequence>
<proteinExistence type="inferred from homology"/>
<dbReference type="Pfam" id="PF10282">
    <property type="entry name" value="Lactonase"/>
    <property type="match status" value="1"/>
</dbReference>
<dbReference type="RefSeq" id="WP_274353964.1">
    <property type="nucleotide sequence ID" value="NZ_JAQZSM010000029.1"/>
</dbReference>
<dbReference type="EMBL" id="JAQZSM010000029">
    <property type="protein sequence ID" value="MDD7973293.1"/>
    <property type="molecule type" value="Genomic_DNA"/>
</dbReference>
<reference evidence="3" key="1">
    <citation type="submission" date="2023-02" db="EMBL/GenBank/DDBJ databases">
        <title>Description of Roseinatronobacter alkalisoli sp. nov., an alkaliphilic bacerium isolated from soda soil.</title>
        <authorList>
            <person name="Wei W."/>
        </authorList>
    </citation>
    <scope>NUCLEOTIDE SEQUENCE</scope>
    <source>
        <strain evidence="3">HJB301</strain>
    </source>
</reference>
<evidence type="ECO:0000313" key="4">
    <source>
        <dbReference type="Proteomes" id="UP001431784"/>
    </source>
</evidence>
<comment type="similarity">
    <text evidence="1">Belongs to the cycloisomerase 2 family.</text>
</comment>
<accession>A0ABT5TH93</accession>
<dbReference type="Proteomes" id="UP001431784">
    <property type="component" value="Unassembled WGS sequence"/>
</dbReference>
<dbReference type="PANTHER" id="PTHR30344">
    <property type="entry name" value="6-PHOSPHOGLUCONOLACTONASE-RELATED"/>
    <property type="match status" value="1"/>
</dbReference>
<protein>
    <submittedName>
        <fullName evidence="3">Beta-propeller fold lactonase family protein</fullName>
    </submittedName>
</protein>
<organism evidence="3 4">
    <name type="scientific">Roseinatronobacter alkalisoli</name>
    <dbReference type="NCBI Taxonomy" id="3028235"/>
    <lineage>
        <taxon>Bacteria</taxon>
        <taxon>Pseudomonadati</taxon>
        <taxon>Pseudomonadota</taxon>
        <taxon>Alphaproteobacteria</taxon>
        <taxon>Rhodobacterales</taxon>
        <taxon>Paracoccaceae</taxon>
        <taxon>Roseinatronobacter</taxon>
    </lineage>
</organism>
<evidence type="ECO:0000313" key="3">
    <source>
        <dbReference type="EMBL" id="MDD7973293.1"/>
    </source>
</evidence>
<keyword evidence="2" id="KW-0313">Glucose metabolism</keyword>
<dbReference type="Gene3D" id="2.130.10.10">
    <property type="entry name" value="YVTN repeat-like/Quinoprotein amine dehydrogenase"/>
    <property type="match status" value="1"/>
</dbReference>
<keyword evidence="2" id="KW-0119">Carbohydrate metabolism</keyword>
<dbReference type="InterPro" id="IPR050282">
    <property type="entry name" value="Cycloisomerase_2"/>
</dbReference>
<keyword evidence="4" id="KW-1185">Reference proteome</keyword>
<evidence type="ECO:0000256" key="2">
    <source>
        <dbReference type="ARBA" id="ARBA00022526"/>
    </source>
</evidence>